<evidence type="ECO:0000313" key="1">
    <source>
        <dbReference type="EMBL" id="PKZ68277.1"/>
    </source>
</evidence>
<evidence type="ECO:0000313" key="2">
    <source>
        <dbReference type="Proteomes" id="UP000234914"/>
    </source>
</evidence>
<protein>
    <submittedName>
        <fullName evidence="1">Uncharacterized protein</fullName>
    </submittedName>
</protein>
<reference evidence="1 2" key="1">
    <citation type="submission" date="2017-12" db="EMBL/GenBank/DDBJ databases">
        <title>Phylogenetic diversity of female urinary microbiome.</title>
        <authorList>
            <person name="Thomas-White K."/>
            <person name="Wolfe A.J."/>
        </authorList>
    </citation>
    <scope>NUCLEOTIDE SEQUENCE [LARGE SCALE GENOMIC DNA]</scope>
    <source>
        <strain evidence="1 2">UMB0416</strain>
    </source>
</reference>
<sequence length="62" mass="7520">MRWLKLKIHLKNWANELEEEGYHADAKYVRDELLPKLDTDLPIYNARGKRKILELIEKQDKE</sequence>
<gene>
    <name evidence="1" type="ORF">CYJ96_09035</name>
</gene>
<name>A0A2I1RGN2_FAUOS</name>
<dbReference type="EMBL" id="PKJS01000011">
    <property type="protein sequence ID" value="PKZ68277.1"/>
    <property type="molecule type" value="Genomic_DNA"/>
</dbReference>
<dbReference type="Proteomes" id="UP000234914">
    <property type="component" value="Unassembled WGS sequence"/>
</dbReference>
<accession>A0A2I1RGN2</accession>
<dbReference type="RefSeq" id="WP_101964747.1">
    <property type="nucleotide sequence ID" value="NZ_JAHXPO010000020.1"/>
</dbReference>
<proteinExistence type="predicted"/>
<dbReference type="AlphaFoldDB" id="A0A2I1RGN2"/>
<organism evidence="1 2">
    <name type="scientific">Faucicola osloensis</name>
    <name type="common">Moraxella osloensis</name>
    <dbReference type="NCBI Taxonomy" id="34062"/>
    <lineage>
        <taxon>Bacteria</taxon>
        <taxon>Pseudomonadati</taxon>
        <taxon>Pseudomonadota</taxon>
        <taxon>Gammaproteobacteria</taxon>
        <taxon>Moraxellales</taxon>
        <taxon>Moraxellaceae</taxon>
        <taxon>Faucicola</taxon>
    </lineage>
</organism>
<comment type="caution">
    <text evidence="1">The sequence shown here is derived from an EMBL/GenBank/DDBJ whole genome shotgun (WGS) entry which is preliminary data.</text>
</comment>